<feature type="compositionally biased region" description="Polar residues" evidence="4">
    <location>
        <begin position="267"/>
        <end position="280"/>
    </location>
</feature>
<dbReference type="Pfam" id="PF05198">
    <property type="entry name" value="IF3_N"/>
    <property type="match status" value="1"/>
</dbReference>
<reference evidence="7 8" key="1">
    <citation type="journal article" date="2019" name="Genome Biol. Evol.">
        <title>Insights into the evolution of the New World diploid cottons (Gossypium, subgenus Houzingenia) based on genome sequencing.</title>
        <authorList>
            <person name="Grover C.E."/>
            <person name="Arick M.A. 2nd"/>
            <person name="Thrash A."/>
            <person name="Conover J.L."/>
            <person name="Sanders W.S."/>
            <person name="Peterson D.G."/>
            <person name="Frelichowski J.E."/>
            <person name="Scheffler J.A."/>
            <person name="Scheffler B.E."/>
            <person name="Wendel J.F."/>
        </authorList>
    </citation>
    <scope>NUCLEOTIDE SEQUENCE [LARGE SCALE GENOMIC DNA]</scope>
    <source>
        <strain evidence="7">1</strain>
        <tissue evidence="7">Leaf</tissue>
    </source>
</reference>
<dbReference type="InterPro" id="IPR001288">
    <property type="entry name" value="Translation_initiation_fac_3"/>
</dbReference>
<evidence type="ECO:0000313" key="8">
    <source>
        <dbReference type="Proteomes" id="UP000593576"/>
    </source>
</evidence>
<proteinExistence type="inferred from homology"/>
<feature type="compositionally biased region" description="Basic and acidic residues" evidence="4">
    <location>
        <begin position="329"/>
        <end position="342"/>
    </location>
</feature>
<dbReference type="InterPro" id="IPR036788">
    <property type="entry name" value="T_IF-3_C_sf"/>
</dbReference>
<evidence type="ECO:0008006" key="9">
    <source>
        <dbReference type="Google" id="ProtNLM"/>
    </source>
</evidence>
<feature type="domain" description="Translation initiation factor 3 C-terminal" evidence="5">
    <location>
        <begin position="171"/>
        <end position="248"/>
    </location>
</feature>
<feature type="region of interest" description="Disordered" evidence="4">
    <location>
        <begin position="256"/>
        <end position="585"/>
    </location>
</feature>
<dbReference type="InterPro" id="IPR019815">
    <property type="entry name" value="Translation_initiation_fac_3_C"/>
</dbReference>
<evidence type="ECO:0000256" key="4">
    <source>
        <dbReference type="SAM" id="MobiDB-lite"/>
    </source>
</evidence>
<dbReference type="EMBL" id="JABFAF010000005">
    <property type="protein sequence ID" value="MBA0854981.1"/>
    <property type="molecule type" value="Genomic_DNA"/>
</dbReference>
<dbReference type="GO" id="GO:0043022">
    <property type="term" value="F:ribosome binding"/>
    <property type="evidence" value="ECO:0007669"/>
    <property type="project" value="TreeGrafter"/>
</dbReference>
<dbReference type="NCBIfam" id="TIGR00168">
    <property type="entry name" value="infC"/>
    <property type="match status" value="1"/>
</dbReference>
<keyword evidence="2" id="KW-0396">Initiation factor</keyword>
<dbReference type="Pfam" id="PF00707">
    <property type="entry name" value="IF3_C"/>
    <property type="match status" value="1"/>
</dbReference>
<comment type="similarity">
    <text evidence="1">Belongs to the IF-3 family.</text>
</comment>
<feature type="compositionally biased region" description="Low complexity" evidence="4">
    <location>
        <begin position="502"/>
        <end position="511"/>
    </location>
</feature>
<dbReference type="Proteomes" id="UP000593576">
    <property type="component" value="Unassembled WGS sequence"/>
</dbReference>
<feature type="compositionally biased region" description="Acidic residues" evidence="4">
    <location>
        <begin position="285"/>
        <end position="304"/>
    </location>
</feature>
<dbReference type="GO" id="GO:0032790">
    <property type="term" value="P:ribosome disassembly"/>
    <property type="evidence" value="ECO:0007669"/>
    <property type="project" value="TreeGrafter"/>
</dbReference>
<evidence type="ECO:0000256" key="1">
    <source>
        <dbReference type="ARBA" id="ARBA00005439"/>
    </source>
</evidence>
<comment type="caution">
    <text evidence="7">The sequence shown here is derived from an EMBL/GenBank/DDBJ whole genome shotgun (WGS) entry which is preliminary data.</text>
</comment>
<dbReference type="Gene3D" id="3.10.20.80">
    <property type="entry name" value="Translation initiation factor 3 (IF-3), N-terminal domain"/>
    <property type="match status" value="1"/>
</dbReference>
<dbReference type="InterPro" id="IPR036787">
    <property type="entry name" value="T_IF-3_N_sf"/>
</dbReference>
<dbReference type="Gene3D" id="3.30.110.10">
    <property type="entry name" value="Translation initiation factor 3 (IF-3), C-terminal domain"/>
    <property type="match status" value="1"/>
</dbReference>
<keyword evidence="8" id="KW-1185">Reference proteome</keyword>
<keyword evidence="3" id="KW-0648">Protein biosynthesis</keyword>
<dbReference type="PANTHER" id="PTHR10938">
    <property type="entry name" value="TRANSLATION INITIATION FACTOR IF-3"/>
    <property type="match status" value="1"/>
</dbReference>
<protein>
    <recommendedName>
        <fullName evidence="9">Translation initiation factor 3 N-terminal domain-containing protein</fullName>
    </recommendedName>
</protein>
<evidence type="ECO:0000259" key="5">
    <source>
        <dbReference type="Pfam" id="PF00707"/>
    </source>
</evidence>
<feature type="domain" description="Translation initiation factor 3 N-terminal" evidence="6">
    <location>
        <begin position="83"/>
        <end position="149"/>
    </location>
</feature>
<dbReference type="SUPFAM" id="SSF54364">
    <property type="entry name" value="Translation initiation factor IF3, N-terminal domain"/>
    <property type="match status" value="1"/>
</dbReference>
<evidence type="ECO:0000259" key="6">
    <source>
        <dbReference type="Pfam" id="PF05198"/>
    </source>
</evidence>
<sequence>MAFWRRINQSKLQLISNQYRRFYFQAPFTSSLHQTRIRVLEKPVCSIEDKPSYFYSNVRSFAAPVQAIKNKKAEAGKEKPRLNKQITASVVRLVTEDGQHSVVSIQEALQQARKKGLDLVEVQKMVNPPVCRLMDYNKEMYRRRQKEKEIAKNKVTCVIQAGETIKKGVCKIRFTGKIAENDLKLKAENVIRLMERGYRVKCMAMGQGKEHEVEDLGGILSRLTNLIEDVCVVESGPKVEKTNAYVIVKHVKFGPTKKGGGKKSKVETSTESATDNQSPVLPNDESTESGSESEDTMLSDEDELPMSSPTQLRDESTGSNTSQSCRPDTPPEIHNRYKRSEPRNPSNPQFPYPRREQPNMGQSTRESVRSEPWFQNPPRQPPQNMGQGTRESVRSEPWFQNPPRQPPQNMGQGTRESVRSEPWFHNPPRQPPQNMGQNTRESVRSEPWFQNPPRQPPQNMGQNMRETVRSAPQFPYQQRQPHQNMNATSSVQHTKQVENESSKPPSNNSLSFGIFSGSKANSSGKQAPDAPMSNEGNRYASLRNRGMNGNGANQNTRGSQFDGDQKPDSNMAGQDRYSSTSNRKP</sequence>
<dbReference type="PANTHER" id="PTHR10938:SF4">
    <property type="entry name" value="TRANSLATION INITIATION FACTOR IF3-1, MITOCHONDRIAL"/>
    <property type="match status" value="1"/>
</dbReference>
<dbReference type="SUPFAM" id="SSF55200">
    <property type="entry name" value="Translation initiation factor IF3, C-terminal domain"/>
    <property type="match status" value="1"/>
</dbReference>
<feature type="compositionally biased region" description="Polar residues" evidence="4">
    <location>
        <begin position="475"/>
        <end position="494"/>
    </location>
</feature>
<evidence type="ECO:0000313" key="7">
    <source>
        <dbReference type="EMBL" id="MBA0854981.1"/>
    </source>
</evidence>
<dbReference type="InterPro" id="IPR019814">
    <property type="entry name" value="Translation_initiation_fac_3_N"/>
</dbReference>
<feature type="compositionally biased region" description="Polar residues" evidence="4">
    <location>
        <begin position="307"/>
        <end position="326"/>
    </location>
</feature>
<evidence type="ECO:0000256" key="3">
    <source>
        <dbReference type="ARBA" id="ARBA00022917"/>
    </source>
</evidence>
<name>A0A7J9L8F4_GOSSC</name>
<dbReference type="GO" id="GO:0003743">
    <property type="term" value="F:translation initiation factor activity"/>
    <property type="evidence" value="ECO:0007669"/>
    <property type="project" value="UniProtKB-KW"/>
</dbReference>
<feature type="compositionally biased region" description="Polar residues" evidence="4">
    <location>
        <begin position="576"/>
        <end position="585"/>
    </location>
</feature>
<accession>A0A7J9L8F4</accession>
<dbReference type="AlphaFoldDB" id="A0A7J9L8F4"/>
<gene>
    <name evidence="7" type="ORF">Goshw_007475</name>
</gene>
<dbReference type="GO" id="GO:0005737">
    <property type="term" value="C:cytoplasm"/>
    <property type="evidence" value="ECO:0007669"/>
    <property type="project" value="UniProtKB-ARBA"/>
</dbReference>
<feature type="compositionally biased region" description="Polar residues" evidence="4">
    <location>
        <begin position="550"/>
        <end position="559"/>
    </location>
</feature>
<organism evidence="7 8">
    <name type="scientific">Gossypium schwendimanii</name>
    <name type="common">Cotton</name>
    <dbReference type="NCBI Taxonomy" id="34291"/>
    <lineage>
        <taxon>Eukaryota</taxon>
        <taxon>Viridiplantae</taxon>
        <taxon>Streptophyta</taxon>
        <taxon>Embryophyta</taxon>
        <taxon>Tracheophyta</taxon>
        <taxon>Spermatophyta</taxon>
        <taxon>Magnoliopsida</taxon>
        <taxon>eudicotyledons</taxon>
        <taxon>Gunneridae</taxon>
        <taxon>Pentapetalae</taxon>
        <taxon>rosids</taxon>
        <taxon>malvids</taxon>
        <taxon>Malvales</taxon>
        <taxon>Malvaceae</taxon>
        <taxon>Malvoideae</taxon>
        <taxon>Gossypium</taxon>
    </lineage>
</organism>
<dbReference type="OrthoDB" id="21573at2759"/>
<evidence type="ECO:0000256" key="2">
    <source>
        <dbReference type="ARBA" id="ARBA00022540"/>
    </source>
</evidence>